<sequence length="210" mass="22133">MPAGQYRVKGTADERAQAREQLRAELLAAARAAAAEGGGFENVTMRAVADRVGYTAPIVYQSFANKRALLLGVVDVGFAELADRLDAARGAVDAEAGMLPAVAAAYWEFAAADPHLYRLMHNLPDVPFGTPDAPPSAIRCFEVLKDTVRTAAPGHPATAYDDDAAADLLWAHLHGLVSLTLEGRIKGGPARGRDLLTELTAAFASARATP</sequence>
<dbReference type="EMBL" id="JAKFHA010000009">
    <property type="protein sequence ID" value="MCF2529111.1"/>
    <property type="molecule type" value="Genomic_DNA"/>
</dbReference>
<name>A0AA41U0Z2_9ACTN</name>
<dbReference type="GO" id="GO:0003700">
    <property type="term" value="F:DNA-binding transcription factor activity"/>
    <property type="evidence" value="ECO:0007669"/>
    <property type="project" value="TreeGrafter"/>
</dbReference>
<accession>A0AA41U0Z2</accession>
<dbReference type="SUPFAM" id="SSF46689">
    <property type="entry name" value="Homeodomain-like"/>
    <property type="match status" value="1"/>
</dbReference>
<dbReference type="InterPro" id="IPR001647">
    <property type="entry name" value="HTH_TetR"/>
</dbReference>
<feature type="domain" description="HTH tetR-type" evidence="5">
    <location>
        <begin position="20"/>
        <end position="81"/>
    </location>
</feature>
<evidence type="ECO:0000256" key="4">
    <source>
        <dbReference type="PROSITE-ProRule" id="PRU00335"/>
    </source>
</evidence>
<protein>
    <submittedName>
        <fullName evidence="6">TetR/AcrR family transcriptional regulator</fullName>
    </submittedName>
</protein>
<evidence type="ECO:0000256" key="1">
    <source>
        <dbReference type="ARBA" id="ARBA00023015"/>
    </source>
</evidence>
<keyword evidence="2 4" id="KW-0238">DNA-binding</keyword>
<evidence type="ECO:0000313" key="6">
    <source>
        <dbReference type="EMBL" id="MCF2529111.1"/>
    </source>
</evidence>
<proteinExistence type="predicted"/>
<dbReference type="Proteomes" id="UP001165378">
    <property type="component" value="Unassembled WGS sequence"/>
</dbReference>
<dbReference type="Gene3D" id="1.10.357.10">
    <property type="entry name" value="Tetracycline Repressor, domain 2"/>
    <property type="match status" value="1"/>
</dbReference>
<dbReference type="InterPro" id="IPR009057">
    <property type="entry name" value="Homeodomain-like_sf"/>
</dbReference>
<dbReference type="InterPro" id="IPR050109">
    <property type="entry name" value="HTH-type_TetR-like_transc_reg"/>
</dbReference>
<dbReference type="GO" id="GO:0000976">
    <property type="term" value="F:transcription cis-regulatory region binding"/>
    <property type="evidence" value="ECO:0007669"/>
    <property type="project" value="TreeGrafter"/>
</dbReference>
<organism evidence="6 7">
    <name type="scientific">Yinghuangia soli</name>
    <dbReference type="NCBI Taxonomy" id="2908204"/>
    <lineage>
        <taxon>Bacteria</taxon>
        <taxon>Bacillati</taxon>
        <taxon>Actinomycetota</taxon>
        <taxon>Actinomycetes</taxon>
        <taxon>Kitasatosporales</taxon>
        <taxon>Streptomycetaceae</taxon>
        <taxon>Yinghuangia</taxon>
    </lineage>
</organism>
<dbReference type="InterPro" id="IPR036271">
    <property type="entry name" value="Tet_transcr_reg_TetR-rel_C_sf"/>
</dbReference>
<keyword evidence="3" id="KW-0804">Transcription</keyword>
<dbReference type="PANTHER" id="PTHR30055">
    <property type="entry name" value="HTH-TYPE TRANSCRIPTIONAL REGULATOR RUTR"/>
    <property type="match status" value="1"/>
</dbReference>
<dbReference type="InterPro" id="IPR025996">
    <property type="entry name" value="MT1864/Rv1816-like_C"/>
</dbReference>
<feature type="DNA-binding region" description="H-T-H motif" evidence="4">
    <location>
        <begin position="44"/>
        <end position="63"/>
    </location>
</feature>
<keyword evidence="7" id="KW-1185">Reference proteome</keyword>
<dbReference type="Pfam" id="PF00440">
    <property type="entry name" value="TetR_N"/>
    <property type="match status" value="1"/>
</dbReference>
<evidence type="ECO:0000256" key="2">
    <source>
        <dbReference type="ARBA" id="ARBA00023125"/>
    </source>
</evidence>
<dbReference type="SUPFAM" id="SSF48498">
    <property type="entry name" value="Tetracyclin repressor-like, C-terminal domain"/>
    <property type="match status" value="1"/>
</dbReference>
<dbReference type="PANTHER" id="PTHR30055:SF234">
    <property type="entry name" value="HTH-TYPE TRANSCRIPTIONAL REGULATOR BETI"/>
    <property type="match status" value="1"/>
</dbReference>
<dbReference type="PROSITE" id="PS50977">
    <property type="entry name" value="HTH_TETR_2"/>
    <property type="match status" value="1"/>
</dbReference>
<dbReference type="Pfam" id="PF13305">
    <property type="entry name" value="TetR_C_33"/>
    <property type="match status" value="1"/>
</dbReference>
<gene>
    <name evidence="6" type="ORF">LZ495_18090</name>
</gene>
<evidence type="ECO:0000259" key="5">
    <source>
        <dbReference type="PROSITE" id="PS50977"/>
    </source>
</evidence>
<dbReference type="RefSeq" id="WP_235053275.1">
    <property type="nucleotide sequence ID" value="NZ_JAKFHA010000009.1"/>
</dbReference>
<evidence type="ECO:0000256" key="3">
    <source>
        <dbReference type="ARBA" id="ARBA00023163"/>
    </source>
</evidence>
<keyword evidence="1" id="KW-0805">Transcription regulation</keyword>
<dbReference type="AlphaFoldDB" id="A0AA41U0Z2"/>
<comment type="caution">
    <text evidence="6">The sequence shown here is derived from an EMBL/GenBank/DDBJ whole genome shotgun (WGS) entry which is preliminary data.</text>
</comment>
<reference evidence="6" key="1">
    <citation type="submission" date="2022-01" db="EMBL/GenBank/DDBJ databases">
        <title>Genome-Based Taxonomic Classification of the Phylum Actinobacteria.</title>
        <authorList>
            <person name="Gao Y."/>
        </authorList>
    </citation>
    <scope>NUCLEOTIDE SEQUENCE</scope>
    <source>
        <strain evidence="6">KLBMP 8922</strain>
    </source>
</reference>
<evidence type="ECO:0000313" key="7">
    <source>
        <dbReference type="Proteomes" id="UP001165378"/>
    </source>
</evidence>